<name>A0A671VPE3_SPAAU</name>
<keyword evidence="8" id="KW-0677">Repeat</keyword>
<dbReference type="Gene3D" id="2.10.25.10">
    <property type="entry name" value="Laminin"/>
    <property type="match status" value="2"/>
</dbReference>
<feature type="transmembrane region" description="Helical" evidence="16">
    <location>
        <begin position="1277"/>
        <end position="1298"/>
    </location>
</feature>
<dbReference type="InterPro" id="IPR000421">
    <property type="entry name" value="FA58C"/>
</dbReference>
<dbReference type="Pfam" id="PF00754">
    <property type="entry name" value="F5_F8_type_C"/>
    <property type="match status" value="1"/>
</dbReference>
<keyword evidence="5" id="KW-0597">Phosphoprotein</keyword>
<dbReference type="InParanoid" id="A0A671VPE3"/>
<dbReference type="OMA" id="TCHTSMY"/>
<evidence type="ECO:0000256" key="11">
    <source>
        <dbReference type="ARBA" id="ARBA00022989"/>
    </source>
</evidence>
<dbReference type="PROSITE" id="PS01285">
    <property type="entry name" value="FA58C_1"/>
    <property type="match status" value="1"/>
</dbReference>
<dbReference type="Ensembl" id="ENSSAUT00010027937.1">
    <property type="protein sequence ID" value="ENSSAUP00010026461.1"/>
    <property type="gene ID" value="ENSSAUG00010011393.1"/>
</dbReference>
<dbReference type="GeneTree" id="ENSGT00940000154516"/>
<dbReference type="GO" id="GO:0007155">
    <property type="term" value="P:cell adhesion"/>
    <property type="evidence" value="ECO:0007669"/>
    <property type="project" value="UniProtKB-KW"/>
</dbReference>
<dbReference type="SMART" id="SM00181">
    <property type="entry name" value="EGF"/>
    <property type="match status" value="2"/>
</dbReference>
<evidence type="ECO:0000256" key="13">
    <source>
        <dbReference type="ARBA" id="ARBA00023157"/>
    </source>
</evidence>
<dbReference type="CDD" id="cd00057">
    <property type="entry name" value="FA58C"/>
    <property type="match status" value="1"/>
</dbReference>
<evidence type="ECO:0000256" key="10">
    <source>
        <dbReference type="ARBA" id="ARBA00022949"/>
    </source>
</evidence>
<evidence type="ECO:0000256" key="1">
    <source>
        <dbReference type="ARBA" id="ARBA00004403"/>
    </source>
</evidence>
<feature type="domain" description="Laminin G" evidence="18">
    <location>
        <begin position="404"/>
        <end position="577"/>
    </location>
</feature>
<evidence type="ECO:0000259" key="20">
    <source>
        <dbReference type="PROSITE" id="PS51406"/>
    </source>
</evidence>
<dbReference type="SUPFAM" id="SSF56496">
    <property type="entry name" value="Fibrinogen C-terminal domain-like"/>
    <property type="match status" value="1"/>
</dbReference>
<dbReference type="InterPro" id="IPR001791">
    <property type="entry name" value="Laminin_G"/>
</dbReference>
<feature type="disulfide bond" evidence="15">
    <location>
        <begin position="957"/>
        <end position="984"/>
    </location>
</feature>
<evidence type="ECO:0000256" key="12">
    <source>
        <dbReference type="ARBA" id="ARBA00023136"/>
    </source>
</evidence>
<feature type="domain" description="Fibrinogen C-terminal" evidence="20">
    <location>
        <begin position="615"/>
        <end position="667"/>
    </location>
</feature>
<dbReference type="InterPro" id="IPR002181">
    <property type="entry name" value="Fibrinogen_a/b/g_C_dom"/>
</dbReference>
<dbReference type="InterPro" id="IPR050372">
    <property type="entry name" value="Neurexin-related_CASP"/>
</dbReference>
<dbReference type="FunFam" id="2.60.120.260:FF:000016">
    <property type="entry name" value="Contactin-associated protein-like 4 isoform 1"/>
    <property type="match status" value="1"/>
</dbReference>
<feature type="domain" description="Laminin G" evidence="18">
    <location>
        <begin position="821"/>
        <end position="984"/>
    </location>
</feature>
<evidence type="ECO:0000256" key="9">
    <source>
        <dbReference type="ARBA" id="ARBA00022889"/>
    </source>
</evidence>
<evidence type="ECO:0000256" key="5">
    <source>
        <dbReference type="ARBA" id="ARBA00022553"/>
    </source>
</evidence>
<dbReference type="SUPFAM" id="SSF49785">
    <property type="entry name" value="Galactose-binding domain-like"/>
    <property type="match status" value="1"/>
</dbReference>
<dbReference type="Pfam" id="PF00008">
    <property type="entry name" value="EGF"/>
    <property type="match status" value="1"/>
</dbReference>
<dbReference type="InterPro" id="IPR036397">
    <property type="entry name" value="RNaseH_sf"/>
</dbReference>
<dbReference type="SUPFAM" id="SSF49899">
    <property type="entry name" value="Concanavalin A-like lectins/glucanases"/>
    <property type="match status" value="4"/>
</dbReference>
<evidence type="ECO:0000256" key="16">
    <source>
        <dbReference type="SAM" id="Phobius"/>
    </source>
</evidence>
<dbReference type="NCBIfam" id="NF040941">
    <property type="entry name" value="GGGWT_bact"/>
    <property type="match status" value="1"/>
</dbReference>
<feature type="domain" description="Laminin G" evidence="18">
    <location>
        <begin position="218"/>
        <end position="399"/>
    </location>
</feature>
<keyword evidence="22" id="KW-1185">Reference proteome</keyword>
<feature type="domain" description="EGF-like" evidence="19">
    <location>
        <begin position="579"/>
        <end position="616"/>
    </location>
</feature>
<reference evidence="21" key="2">
    <citation type="submission" date="2025-08" db="UniProtKB">
        <authorList>
            <consortium name="Ensembl"/>
        </authorList>
    </citation>
    <scope>IDENTIFICATION</scope>
</reference>
<keyword evidence="10" id="KW-0965">Cell junction</keyword>
<dbReference type="PANTHER" id="PTHR15036">
    <property type="entry name" value="PIKACHURIN-LIKE PROTEIN"/>
    <property type="match status" value="1"/>
</dbReference>
<evidence type="ECO:0000259" key="19">
    <source>
        <dbReference type="PROSITE" id="PS50026"/>
    </source>
</evidence>
<evidence type="ECO:0000313" key="21">
    <source>
        <dbReference type="Ensembl" id="ENSSAUP00010026461.1"/>
    </source>
</evidence>
<dbReference type="InterPro" id="IPR013320">
    <property type="entry name" value="ConA-like_dom_sf"/>
</dbReference>
<evidence type="ECO:0000256" key="6">
    <source>
        <dbReference type="ARBA" id="ARBA00022692"/>
    </source>
</evidence>
<evidence type="ECO:0000256" key="2">
    <source>
        <dbReference type="ARBA" id="ARBA00004479"/>
    </source>
</evidence>
<dbReference type="PROSITE" id="PS50026">
    <property type="entry name" value="EGF_3"/>
    <property type="match status" value="2"/>
</dbReference>
<gene>
    <name evidence="21" type="primary">cntnap2b</name>
</gene>
<dbReference type="InterPro" id="IPR036056">
    <property type="entry name" value="Fibrinogen-like_C"/>
</dbReference>
<comment type="caution">
    <text evidence="14">Lacks conserved residue(s) required for the propagation of feature annotation.</text>
</comment>
<dbReference type="Gene3D" id="3.30.420.10">
    <property type="entry name" value="Ribonuclease H-like superfamily/Ribonuclease H"/>
    <property type="match status" value="1"/>
</dbReference>
<dbReference type="FunFam" id="2.10.25.10:FF:000015">
    <property type="entry name" value="neurexin-1 isoform X1"/>
    <property type="match status" value="2"/>
</dbReference>
<dbReference type="Gene3D" id="2.60.120.1000">
    <property type="match status" value="1"/>
</dbReference>
<dbReference type="GO" id="GO:0033010">
    <property type="term" value="C:paranodal junction"/>
    <property type="evidence" value="ECO:0007669"/>
    <property type="project" value="UniProtKB-SubCell"/>
</dbReference>
<dbReference type="Proteomes" id="UP000472265">
    <property type="component" value="Chromosome 21"/>
</dbReference>
<dbReference type="PROSITE" id="PS50025">
    <property type="entry name" value="LAM_G_DOMAIN"/>
    <property type="match status" value="4"/>
</dbReference>
<feature type="domain" description="F5/8 type C" evidence="17">
    <location>
        <begin position="62"/>
        <end position="212"/>
    </location>
</feature>
<evidence type="ECO:0000259" key="17">
    <source>
        <dbReference type="PROSITE" id="PS50022"/>
    </source>
</evidence>
<keyword evidence="11 16" id="KW-1133">Transmembrane helix</keyword>
<dbReference type="PROSITE" id="PS50022">
    <property type="entry name" value="FA58C_3"/>
    <property type="match status" value="1"/>
</dbReference>
<evidence type="ECO:0000256" key="4">
    <source>
        <dbReference type="ARBA" id="ARBA00022536"/>
    </source>
</evidence>
<evidence type="ECO:0000256" key="15">
    <source>
        <dbReference type="PROSITE-ProRule" id="PRU00122"/>
    </source>
</evidence>
<comment type="similarity">
    <text evidence="3">Belongs to the neurexin family.</text>
</comment>
<dbReference type="Gene3D" id="2.60.120.260">
    <property type="entry name" value="Galactose-binding domain-like"/>
    <property type="match status" value="1"/>
</dbReference>
<evidence type="ECO:0000313" key="22">
    <source>
        <dbReference type="Proteomes" id="UP000472265"/>
    </source>
</evidence>
<accession>A0A671VPE3</accession>
<evidence type="ECO:0000256" key="14">
    <source>
        <dbReference type="PROSITE-ProRule" id="PRU00076"/>
    </source>
</evidence>
<dbReference type="SMART" id="SM00231">
    <property type="entry name" value="FA58C"/>
    <property type="match status" value="1"/>
</dbReference>
<comment type="subcellular location">
    <subcellularLocation>
        <location evidence="1">Cell junction</location>
        <location evidence="1">Paranodal septate junction</location>
    </subcellularLocation>
    <subcellularLocation>
        <location evidence="2">Membrane</location>
        <topology evidence="2">Single-pass type I membrane protein</topology>
    </subcellularLocation>
</comment>
<reference evidence="21" key="3">
    <citation type="submission" date="2025-09" db="UniProtKB">
        <authorList>
            <consortium name="Ensembl"/>
        </authorList>
    </citation>
    <scope>IDENTIFICATION</scope>
</reference>
<dbReference type="PROSITE" id="PS51406">
    <property type="entry name" value="FIBRINOGEN_C_2"/>
    <property type="match status" value="1"/>
</dbReference>
<dbReference type="CDD" id="cd00054">
    <property type="entry name" value="EGF_CA"/>
    <property type="match status" value="2"/>
</dbReference>
<reference evidence="21" key="1">
    <citation type="submission" date="2021-04" db="EMBL/GenBank/DDBJ databases">
        <authorList>
            <consortium name="Wellcome Sanger Institute Data Sharing"/>
        </authorList>
    </citation>
    <scope>NUCLEOTIDE SEQUENCE [LARGE SCALE GENOMIC DNA]</scope>
</reference>
<dbReference type="Gene3D" id="2.60.120.200">
    <property type="match status" value="4"/>
</dbReference>
<dbReference type="GO" id="GO:0003676">
    <property type="term" value="F:nucleic acid binding"/>
    <property type="evidence" value="ECO:0007669"/>
    <property type="project" value="InterPro"/>
</dbReference>
<sequence>MEWFRSKHIHVLEWPRQSPDINTIENLWQDLKIAVHRHSPFNLTELELFCKEEWANISISRCAWLCEDSLATPLPYSSFTSSSVFARAYGAGYAKLNRKQGAGGWSPLDTNRNQWLQVDLGSRKQVVAIVTQGRYSSSDWTSKYRLLYSDTQKNWRPYLQDGNIWTFEGNVNSEGVVRHELQHTILARYIRFIPVEWSREGRIGVRLDLYGCSYWADVISFDGHGVISYRFRSKKVKIMKDVISLKFRTTARDGVLLHGEGQQGDYISLELRRARLHNTINLQFNQYGSIQGHTSVTSGSLLDDDHWHSVVIMRYRRNVNFTLDHHTQQFRTNGEFDHLDLDYEISFGGLPVSVKPSSGGRENFVGCMEGITYNGDNITNLVRRKKVDTSSFRNLTFSCAESSSVSVFFNSTSFLRLPGQTYSDTLAVSLSFRTWNPNGLLMYTTLADSWVELGLTEGKVTFLMRHDTKKLRIDISSGSGLNDGLWHSVHLTALEYYAMLTVDGDEASTVRTTIPIYIQTGGTYYFGGYFLNTNTGSVQRSFQGCMQMIHVDDHPADLRAVEQGLIGSFENVSLDMCAIIDRCVPNPCEHSGRCSQTWDTFSCNCNGTGYTGATCHTPMYQQSCEEYKHQGKSSGSYWIDPDGSGPIAPFRVSCDMTEEKVWTTLKNNLSPQTSVTSAEQEGKAVLQITYNVTDEQVLLVTSSAEYCEQYVAYACRMSRLLNTPDGSPFTWWVGRANERHSYWGGSGPGIQKCSCGIEHNCTDHKYYCNCDADLREDAGLLVYKDHLPVSQVVVGDTGRAGSEAKLTVGALRCQGDRNYWNAASFSSPASYLHFPSFREETSTDISFYFKTSSTHGVFLENLGTTDFLHIELRGSVVFFSFDVGSERVELSVRSPVPLNDDQWHRVEAEKNIKEAVLQLNGQYREVRHSPPQGHTKLEYYSDLYIGASSGQRGFLGCMRALKINGVTIDLEERAKVAAGVNPGCQGHCNSYGMHCRNGGTCVEQYNGYSCDCSLTAYDGPFCTDDVGGYFETGTLVRYDFPPEAGAVALREVKSLSSVGVPSEANLTQEQLVFSFSTSSAPSILVYISSRTQDYLAVVLRHNGTLQIRYSLGGLTEPYTIDVDHRNMANGQPHSVNITRNLREIRLQLDHYPVSTYTLPEASDTQLNLVKSIFLGKVFETGQIDPILIERYNTPGFVGCLSRVQFNSVAPLKAALRSGLASPISTHGILVPSNCGASPLTISPMASASDPWYLEAAGAVFPFNEDKTSEDGVDRNSAIIGGIISMVIFTVLCIMVFVIRHMFRHKGSYHTNEAKGAESADCADAAIIVNDPAFTETIDESKKEWFI</sequence>
<dbReference type="SMART" id="SM00282">
    <property type="entry name" value="LamG"/>
    <property type="match status" value="4"/>
</dbReference>
<evidence type="ECO:0000256" key="3">
    <source>
        <dbReference type="ARBA" id="ARBA00010241"/>
    </source>
</evidence>
<dbReference type="InterPro" id="IPR000742">
    <property type="entry name" value="EGF"/>
</dbReference>
<keyword evidence="6 16" id="KW-0812">Transmembrane</keyword>
<proteinExistence type="inferred from homology"/>
<dbReference type="InterPro" id="IPR008979">
    <property type="entry name" value="Galactose-bd-like_sf"/>
</dbReference>
<evidence type="ECO:0000256" key="8">
    <source>
        <dbReference type="ARBA" id="ARBA00022737"/>
    </source>
</evidence>
<dbReference type="InterPro" id="IPR003585">
    <property type="entry name" value="Neurexin-like"/>
</dbReference>
<dbReference type="Pfam" id="PF02210">
    <property type="entry name" value="Laminin_G_2"/>
    <property type="match status" value="4"/>
</dbReference>
<keyword evidence="12 16" id="KW-0472">Membrane</keyword>
<keyword evidence="7" id="KW-0732">Signal</keyword>
<protein>
    <submittedName>
        <fullName evidence="21">Contactin associated protein 2b</fullName>
    </submittedName>
</protein>
<dbReference type="GO" id="GO:0016020">
    <property type="term" value="C:membrane"/>
    <property type="evidence" value="ECO:0007669"/>
    <property type="project" value="UniProtKB-SubCell"/>
</dbReference>
<keyword evidence="13 15" id="KW-1015">Disulfide bond</keyword>
<dbReference type="PANTHER" id="PTHR15036:SF33">
    <property type="entry name" value="CONTACTIN-ASSOCIATED PROTEIN-LIKE 2"/>
    <property type="match status" value="1"/>
</dbReference>
<feature type="domain" description="EGF-like" evidence="19">
    <location>
        <begin position="985"/>
        <end position="1023"/>
    </location>
</feature>
<evidence type="ECO:0000256" key="7">
    <source>
        <dbReference type="ARBA" id="ARBA00022729"/>
    </source>
</evidence>
<dbReference type="SMART" id="SM00294">
    <property type="entry name" value="4.1m"/>
    <property type="match status" value="1"/>
</dbReference>
<feature type="domain" description="Laminin G" evidence="18">
    <location>
        <begin position="1039"/>
        <end position="1234"/>
    </location>
</feature>
<keyword evidence="9" id="KW-0130">Cell adhesion</keyword>
<dbReference type="CDD" id="cd00110">
    <property type="entry name" value="LamG"/>
    <property type="match status" value="4"/>
</dbReference>
<evidence type="ECO:0000259" key="18">
    <source>
        <dbReference type="PROSITE" id="PS50025"/>
    </source>
</evidence>
<keyword evidence="4 14" id="KW-0245">EGF-like domain</keyword>
<organism evidence="21 22">
    <name type="scientific">Sparus aurata</name>
    <name type="common">Gilthead sea bream</name>
    <dbReference type="NCBI Taxonomy" id="8175"/>
    <lineage>
        <taxon>Eukaryota</taxon>
        <taxon>Metazoa</taxon>
        <taxon>Chordata</taxon>
        <taxon>Craniata</taxon>
        <taxon>Vertebrata</taxon>
        <taxon>Euteleostomi</taxon>
        <taxon>Actinopterygii</taxon>
        <taxon>Neopterygii</taxon>
        <taxon>Teleostei</taxon>
        <taxon>Neoteleostei</taxon>
        <taxon>Acanthomorphata</taxon>
        <taxon>Eupercaria</taxon>
        <taxon>Spariformes</taxon>
        <taxon>Sparidae</taxon>
        <taxon>Sparus</taxon>
    </lineage>
</organism>